<accession>A0ABW7UUP7</accession>
<gene>
    <name evidence="5" type="ORF">ACH429_19815</name>
</gene>
<dbReference type="Proteomes" id="UP001611548">
    <property type="component" value="Unassembled WGS sequence"/>
</dbReference>
<evidence type="ECO:0000256" key="2">
    <source>
        <dbReference type="ARBA" id="ARBA00023125"/>
    </source>
</evidence>
<proteinExistence type="predicted"/>
<evidence type="ECO:0000259" key="4">
    <source>
        <dbReference type="Pfam" id="PF13377"/>
    </source>
</evidence>
<feature type="domain" description="Transcriptional regulator LacI/GalR-like sensor" evidence="4">
    <location>
        <begin position="1"/>
        <end position="133"/>
    </location>
</feature>
<name>A0ABW7UUP7_9ACTN</name>
<dbReference type="EMBL" id="JBIRWE010000008">
    <property type="protein sequence ID" value="MFI1966323.1"/>
    <property type="molecule type" value="Genomic_DNA"/>
</dbReference>
<keyword evidence="3" id="KW-0804">Transcription</keyword>
<evidence type="ECO:0000313" key="5">
    <source>
        <dbReference type="EMBL" id="MFI1966323.1"/>
    </source>
</evidence>
<dbReference type="InterPro" id="IPR046335">
    <property type="entry name" value="LacI/GalR-like_sensor"/>
</dbReference>
<keyword evidence="1" id="KW-0805">Transcription regulation</keyword>
<dbReference type="PANTHER" id="PTHR30146:SF109">
    <property type="entry name" value="HTH-TYPE TRANSCRIPTIONAL REGULATOR GALS"/>
    <property type="match status" value="1"/>
</dbReference>
<dbReference type="Gene3D" id="3.40.50.2300">
    <property type="match status" value="1"/>
</dbReference>
<evidence type="ECO:0000256" key="3">
    <source>
        <dbReference type="ARBA" id="ARBA00023163"/>
    </source>
</evidence>
<evidence type="ECO:0000313" key="6">
    <source>
        <dbReference type="Proteomes" id="UP001611548"/>
    </source>
</evidence>
<keyword evidence="6" id="KW-1185">Reference proteome</keyword>
<dbReference type="SUPFAM" id="SSF53822">
    <property type="entry name" value="Periplasmic binding protein-like I"/>
    <property type="match status" value="1"/>
</dbReference>
<organism evidence="5 6">
    <name type="scientific">Streptomyces pathocidini</name>
    <dbReference type="NCBI Taxonomy" id="1650571"/>
    <lineage>
        <taxon>Bacteria</taxon>
        <taxon>Bacillati</taxon>
        <taxon>Actinomycetota</taxon>
        <taxon>Actinomycetes</taxon>
        <taxon>Kitasatosporales</taxon>
        <taxon>Streptomycetaceae</taxon>
        <taxon>Streptomyces</taxon>
    </lineage>
</organism>
<dbReference type="PANTHER" id="PTHR30146">
    <property type="entry name" value="LACI-RELATED TRANSCRIPTIONAL REPRESSOR"/>
    <property type="match status" value="1"/>
</dbReference>
<sequence length="135" mass="14584">MRRGFEAASAALGLPPDMPRLAADHQPGSADRIVDVLLASDTTALLAHPDEEAVLLLQELRSRGLVVPDDVALVSYDDEFAALSDVPLTAVAPPRRELGRAAVELLARRLRQDGTEAMRHIHLLPRLHVRSSTSG</sequence>
<keyword evidence="2" id="KW-0238">DNA-binding</keyword>
<evidence type="ECO:0000256" key="1">
    <source>
        <dbReference type="ARBA" id="ARBA00023015"/>
    </source>
</evidence>
<dbReference type="Pfam" id="PF13377">
    <property type="entry name" value="Peripla_BP_3"/>
    <property type="match status" value="1"/>
</dbReference>
<reference evidence="5 6" key="1">
    <citation type="submission" date="2024-10" db="EMBL/GenBank/DDBJ databases">
        <title>The Natural Products Discovery Center: Release of the First 8490 Sequenced Strains for Exploring Actinobacteria Biosynthetic Diversity.</title>
        <authorList>
            <person name="Kalkreuter E."/>
            <person name="Kautsar S.A."/>
            <person name="Yang D."/>
            <person name="Bader C.D."/>
            <person name="Teijaro C.N."/>
            <person name="Fluegel L."/>
            <person name="Davis C.M."/>
            <person name="Simpson J.R."/>
            <person name="Lauterbach L."/>
            <person name="Steele A.D."/>
            <person name="Gui C."/>
            <person name="Meng S."/>
            <person name="Li G."/>
            <person name="Viehrig K."/>
            <person name="Ye F."/>
            <person name="Su P."/>
            <person name="Kiefer A.F."/>
            <person name="Nichols A."/>
            <person name="Cepeda A.J."/>
            <person name="Yan W."/>
            <person name="Fan B."/>
            <person name="Jiang Y."/>
            <person name="Adhikari A."/>
            <person name="Zheng C.-J."/>
            <person name="Schuster L."/>
            <person name="Cowan T.M."/>
            <person name="Smanski M.J."/>
            <person name="Chevrette M.G."/>
            <person name="De Carvalho L.P.S."/>
            <person name="Shen B."/>
        </authorList>
    </citation>
    <scope>NUCLEOTIDE SEQUENCE [LARGE SCALE GENOMIC DNA]</scope>
    <source>
        <strain evidence="5 6">NPDC020327</strain>
    </source>
</reference>
<dbReference type="InterPro" id="IPR028082">
    <property type="entry name" value="Peripla_BP_I"/>
</dbReference>
<protein>
    <submittedName>
        <fullName evidence="5">Substrate-binding domain-containing protein</fullName>
    </submittedName>
</protein>
<dbReference type="RefSeq" id="WP_079101149.1">
    <property type="nucleotide sequence ID" value="NZ_JBIRWE010000008.1"/>
</dbReference>
<comment type="caution">
    <text evidence="5">The sequence shown here is derived from an EMBL/GenBank/DDBJ whole genome shotgun (WGS) entry which is preliminary data.</text>
</comment>